<feature type="compositionally biased region" description="Polar residues" evidence="9">
    <location>
        <begin position="44"/>
        <end position="54"/>
    </location>
</feature>
<keyword evidence="13" id="KW-1185">Reference proteome</keyword>
<dbReference type="InterPro" id="IPR015421">
    <property type="entry name" value="PyrdxlP-dep_Trfase_major"/>
</dbReference>
<dbReference type="InterPro" id="IPR004839">
    <property type="entry name" value="Aminotransferase_I/II_large"/>
</dbReference>
<evidence type="ECO:0000256" key="9">
    <source>
        <dbReference type="SAM" id="MobiDB-lite"/>
    </source>
</evidence>
<sequence length="1373" mass="153311">MAGNLGAESIDSIHADGIDGDATRHLDVKKAAGIETINEKGSDSNDNASFNQGSLEDPSKIYTPDETEEFIDPRLKDYPIPLVAKTVDLHNDFNEPILTFRFFFLATFWVVVGDAIATMYYFKPYTSTLTSYAVQLLSWGMGDFMAKVLPKRGVKIFGTTYSLNPGPWNAKEHALIVVAYWGSCYTAYGLGPLSALELYYGRKISAGWGILFLLTTQMIGYGFAGLFRDILVRPPKIYYPGVLPNVALFNAMHRNPSVTKKSLKFFTYVAVITFVYQFFPGVMFPMLSSLPIVCYMAHGNWIGYLLGSGYYGFGLLDISLDWNYISYFQPLYTPLWANASQIGGALVATWMIYPIMYFTNTLNAKNFPPMSSGTYDQFGNTFNISRVISKPSYTLNQTAMDEYSKPYWSVSYSMYFFWGFACSTGALVYAICWYGRSSYDAVVDSIKGRKQNYNDPYLILMERTERVPHWWYLVLLVVCSALSIGTLYGGHFGLPWWGFILTCIVSAISTFPNGILWGVANLQIGMAFLSELMAGALFPGNPSAVLTCMTFGRQILEQNLNLISDYKFGFYMKIPEKEMFWGQVYGTLLGPFVNYGFMRLIIDRIGKEVLTGKLESNSWLALKTKNYYSLSVLWGVVGPKVIFAKDSLYSWIYYAFFIGPVLVLAVYIVHRYKPHWELETRCNPIVIMYGAYTSPVSQSVNIFTSGATALFFMGYMLRYHPVWFRKYNYLLGVGLDCGTQLCQTIIMLGLNLTGATFPQWWGNDLLTEPLWARLDQSTGVHPEKTLWAARWTGLPQDMLAKGAFIATSTAASARTDTNNRNREPRSSGILVSNCFHTPIRLDGPYALHTFAMDFYELPGQVTAWLDVASQTFQQVPGSAVLIRYVRSSYQNDPVRSAIELILVIFFIRYLLSPSYSTSKQNFIKLTEDEIDELVEEWTPEPLVSSLTPIEEMEAESLPIIVGPTGPKCKLSNGRTVVNLASSNFYNFNANENIKEKAIQALRTYGVGPCGPPQFYGTQDVHMKTEADIASYLGTGGCIVYAQAFSTISSVIPAFCKRGDVIVADRAVNYAIQRGLQISRSNIRWFKHGDMEDLELQMKKIASEQARKKKLTRRFIVTEALFENIGDVTDLPKLIELKEKYKFRIILDETWSFGVLGRTGRGLTEAQNVDSSQIDMIVGSLAGPLCAGGGFCAGEKDVVEHQRVTAAAYTFSAALPAMLATTASESIGLLQSNPEILQQCRENIKAMKTQLDPRSDWVTCTSSPENPVMLLVLKPDVVRSKRLSTEDQEKLLQECVDESLANGVLITRLKTHPITSSMTAAELAEWPVSPALKVCVTSGLSKKDIEKAGIAIRHAITKVMTRRASSKLGLPIAA</sequence>
<dbReference type="InterPro" id="IPR015422">
    <property type="entry name" value="PyrdxlP-dep_Trfase_small"/>
</dbReference>
<reference evidence="12 13" key="1">
    <citation type="journal article" date="2013" name="BMC Genomics">
        <title>The genome and transcriptome of the pine saprophyte Ophiostoma piceae, and a comparison with the bark beetle-associated pine pathogen Grosmannia clavigera.</title>
        <authorList>
            <person name="Haridas S."/>
            <person name="Wang Y."/>
            <person name="Lim L."/>
            <person name="Massoumi Alamouti S."/>
            <person name="Jackman S."/>
            <person name="Docking R."/>
            <person name="Robertson G."/>
            <person name="Birol I."/>
            <person name="Bohlmann J."/>
            <person name="Breuil C."/>
        </authorList>
    </citation>
    <scope>NUCLEOTIDE SEQUENCE [LARGE SCALE GENOMIC DNA]</scope>
    <source>
        <strain evidence="12 13">UAMH 11346</strain>
    </source>
</reference>
<keyword evidence="5" id="KW-0571">Peptide transport</keyword>
<feature type="transmembrane region" description="Helical" evidence="10">
    <location>
        <begin position="208"/>
        <end position="231"/>
    </location>
</feature>
<feature type="domain" description="Aminotransferase class I/classII large" evidence="11">
    <location>
        <begin position="975"/>
        <end position="1346"/>
    </location>
</feature>
<dbReference type="GO" id="GO:0035673">
    <property type="term" value="F:oligopeptide transmembrane transporter activity"/>
    <property type="evidence" value="ECO:0007669"/>
    <property type="project" value="InterPro"/>
</dbReference>
<evidence type="ECO:0000256" key="7">
    <source>
        <dbReference type="ARBA" id="ARBA00022989"/>
    </source>
</evidence>
<dbReference type="Gene3D" id="3.90.1150.10">
    <property type="entry name" value="Aspartate Aminotransferase, domain 1"/>
    <property type="match status" value="1"/>
</dbReference>
<feature type="transmembrane region" description="Helical" evidence="10">
    <location>
        <begin position="470"/>
        <end position="490"/>
    </location>
</feature>
<evidence type="ECO:0000256" key="8">
    <source>
        <dbReference type="ARBA" id="ARBA00023136"/>
    </source>
</evidence>
<feature type="transmembrane region" description="Helical" evidence="10">
    <location>
        <begin position="698"/>
        <end position="717"/>
    </location>
</feature>
<gene>
    <name evidence="12" type="ORF">F503_08493</name>
</gene>
<evidence type="ECO:0000259" key="11">
    <source>
        <dbReference type="Pfam" id="PF00155"/>
    </source>
</evidence>
<protein>
    <submittedName>
        <fullName evidence="12">Oligopeptide transporter opt family</fullName>
    </submittedName>
</protein>
<organism evidence="12 13">
    <name type="scientific">Ophiostoma piceae (strain UAMH 11346)</name>
    <name type="common">Sap stain fungus</name>
    <dbReference type="NCBI Taxonomy" id="1262450"/>
    <lineage>
        <taxon>Eukaryota</taxon>
        <taxon>Fungi</taxon>
        <taxon>Dikarya</taxon>
        <taxon>Ascomycota</taxon>
        <taxon>Pezizomycotina</taxon>
        <taxon>Sordariomycetes</taxon>
        <taxon>Sordariomycetidae</taxon>
        <taxon>Ophiostomatales</taxon>
        <taxon>Ophiostomataceae</taxon>
        <taxon>Ophiostoma</taxon>
    </lineage>
</organism>
<feature type="transmembrane region" description="Helical" evidence="10">
    <location>
        <begin position="651"/>
        <end position="670"/>
    </location>
</feature>
<dbReference type="VEuPathDB" id="FungiDB:F503_08493"/>
<comment type="similarity">
    <text evidence="2">Belongs to the oligopeptide OPT transporter family.</text>
</comment>
<dbReference type="InterPro" id="IPR004648">
    <property type="entry name" value="Oligpept_transpt"/>
</dbReference>
<feature type="region of interest" description="Disordered" evidence="9">
    <location>
        <begin position="37"/>
        <end position="63"/>
    </location>
</feature>
<dbReference type="SUPFAM" id="SSF53383">
    <property type="entry name" value="PLP-dependent transferases"/>
    <property type="match status" value="1"/>
</dbReference>
<feature type="transmembrane region" description="Helical" evidence="10">
    <location>
        <begin position="237"/>
        <end position="253"/>
    </location>
</feature>
<evidence type="ECO:0000256" key="3">
    <source>
        <dbReference type="ARBA" id="ARBA00022448"/>
    </source>
</evidence>
<dbReference type="NCBIfam" id="TIGR00728">
    <property type="entry name" value="OPT_sfam"/>
    <property type="match status" value="1"/>
</dbReference>
<dbReference type="eggNOG" id="KOG2262">
    <property type="taxonomic scope" value="Eukaryota"/>
</dbReference>
<dbReference type="GO" id="GO:0030170">
    <property type="term" value="F:pyridoxal phosphate binding"/>
    <property type="evidence" value="ECO:0007669"/>
    <property type="project" value="InterPro"/>
</dbReference>
<dbReference type="Proteomes" id="UP000016923">
    <property type="component" value="Unassembled WGS sequence"/>
</dbReference>
<feature type="transmembrane region" description="Helical" evidence="10">
    <location>
        <begin position="580"/>
        <end position="602"/>
    </location>
</feature>
<dbReference type="InterPro" id="IPR015424">
    <property type="entry name" value="PyrdxlP-dep_Trfase"/>
</dbReference>
<dbReference type="OrthoDB" id="9986677at2759"/>
<comment type="subcellular location">
    <subcellularLocation>
        <location evidence="1">Membrane</location>
        <topology evidence="1">Multi-pass membrane protein</topology>
    </subcellularLocation>
</comment>
<feature type="transmembrane region" description="Helical" evidence="10">
    <location>
        <begin position="496"/>
        <end position="520"/>
    </location>
</feature>
<keyword evidence="3" id="KW-0813">Transport</keyword>
<name>S3CQ55_OPHP1</name>
<feature type="transmembrane region" description="Helical" evidence="10">
    <location>
        <begin position="415"/>
        <end position="435"/>
    </location>
</feature>
<feature type="transmembrane region" description="Helical" evidence="10">
    <location>
        <begin position="174"/>
        <end position="196"/>
    </location>
</feature>
<evidence type="ECO:0000256" key="5">
    <source>
        <dbReference type="ARBA" id="ARBA00022856"/>
    </source>
</evidence>
<dbReference type="InterPro" id="IPR004813">
    <property type="entry name" value="OPT"/>
</dbReference>
<dbReference type="GO" id="GO:0016020">
    <property type="term" value="C:membrane"/>
    <property type="evidence" value="ECO:0007669"/>
    <property type="project" value="UniProtKB-SubCell"/>
</dbReference>
<dbReference type="GO" id="GO:0015031">
    <property type="term" value="P:protein transport"/>
    <property type="evidence" value="ECO:0007669"/>
    <property type="project" value="UniProtKB-KW"/>
</dbReference>
<proteinExistence type="inferred from homology"/>
<dbReference type="Pfam" id="PF03169">
    <property type="entry name" value="OPT"/>
    <property type="match status" value="1"/>
</dbReference>
<keyword evidence="7 10" id="KW-1133">Transmembrane helix</keyword>
<dbReference type="FunFam" id="3.40.640.10:FF:000059">
    <property type="entry name" value="Serine palmitoyl CoA transferase subunit LcbA"/>
    <property type="match status" value="1"/>
</dbReference>
<dbReference type="HOGENOM" id="CLU_256132_0_0_1"/>
<dbReference type="eggNOG" id="KOG1358">
    <property type="taxonomic scope" value="Eukaryota"/>
</dbReference>
<dbReference type="EMBL" id="KE148174">
    <property type="protein sequence ID" value="EPE02730.1"/>
    <property type="molecule type" value="Genomic_DNA"/>
</dbReference>
<feature type="transmembrane region" description="Helical" evidence="10">
    <location>
        <begin position="102"/>
        <end position="122"/>
    </location>
</feature>
<dbReference type="Gene3D" id="3.40.640.10">
    <property type="entry name" value="Type I PLP-dependent aspartate aminotransferase-like (Major domain)"/>
    <property type="match status" value="1"/>
</dbReference>
<feature type="transmembrane region" description="Helical" evidence="10">
    <location>
        <begin position="301"/>
        <end position="320"/>
    </location>
</feature>
<evidence type="ECO:0000256" key="6">
    <source>
        <dbReference type="ARBA" id="ARBA00022927"/>
    </source>
</evidence>
<evidence type="ECO:0000256" key="10">
    <source>
        <dbReference type="SAM" id="Phobius"/>
    </source>
</evidence>
<feature type="transmembrane region" description="Helical" evidence="10">
    <location>
        <begin position="265"/>
        <end position="289"/>
    </location>
</feature>
<feature type="transmembrane region" description="Helical" evidence="10">
    <location>
        <begin position="332"/>
        <end position="353"/>
    </location>
</feature>
<evidence type="ECO:0000313" key="13">
    <source>
        <dbReference type="Proteomes" id="UP000016923"/>
    </source>
</evidence>
<evidence type="ECO:0000256" key="1">
    <source>
        <dbReference type="ARBA" id="ARBA00004141"/>
    </source>
</evidence>
<keyword evidence="6" id="KW-0653">Protein transport</keyword>
<keyword evidence="4 10" id="KW-0812">Transmembrane</keyword>
<dbReference type="STRING" id="1262450.S3CQ55"/>
<keyword evidence="8 10" id="KW-0472">Membrane</keyword>
<accession>S3CQ55</accession>
<evidence type="ECO:0000313" key="12">
    <source>
        <dbReference type="EMBL" id="EPE02730.1"/>
    </source>
</evidence>
<dbReference type="Pfam" id="PF00155">
    <property type="entry name" value="Aminotran_1_2"/>
    <property type="match status" value="1"/>
</dbReference>
<evidence type="ECO:0000256" key="4">
    <source>
        <dbReference type="ARBA" id="ARBA00022692"/>
    </source>
</evidence>
<dbReference type="PANTHER" id="PTHR22601">
    <property type="entry name" value="ISP4 LIKE PROTEIN"/>
    <property type="match status" value="1"/>
</dbReference>
<evidence type="ECO:0000256" key="2">
    <source>
        <dbReference type="ARBA" id="ARBA00008807"/>
    </source>
</evidence>